<feature type="transmembrane region" description="Helical" evidence="1">
    <location>
        <begin position="58"/>
        <end position="76"/>
    </location>
</feature>
<evidence type="ECO:0000313" key="2">
    <source>
        <dbReference type="EMBL" id="ARF13829.1"/>
    </source>
</evidence>
<reference evidence="2 3" key="1">
    <citation type="submission" date="2016-04" db="EMBL/GenBank/DDBJ databases">
        <title>Comparative Genomics and Epigenetics of Sporosarcina ureae.</title>
        <authorList>
            <person name="Oliver A.S."/>
            <person name="Cooper K.K."/>
        </authorList>
    </citation>
    <scope>NUCLEOTIDE SEQUENCE [LARGE SCALE GENOMIC DNA]</scope>
    <source>
        <strain evidence="2 3">S204</strain>
    </source>
</reference>
<evidence type="ECO:0000256" key="1">
    <source>
        <dbReference type="SAM" id="Phobius"/>
    </source>
</evidence>
<keyword evidence="1" id="KW-0812">Transmembrane</keyword>
<sequence>MALSILEIMYIVLIVLAIGIQVVLYKSKSNNSVIIINMLFGLLLSYLAFTTFPSNFAIQRTLAVVMGIVAILAVVIKFRSEELVLLSKIALSISILVSLALLFL</sequence>
<organism evidence="2 3">
    <name type="scientific">Sporosarcina ureae</name>
    <dbReference type="NCBI Taxonomy" id="1571"/>
    <lineage>
        <taxon>Bacteria</taxon>
        <taxon>Bacillati</taxon>
        <taxon>Bacillota</taxon>
        <taxon>Bacilli</taxon>
        <taxon>Bacillales</taxon>
        <taxon>Caryophanaceae</taxon>
        <taxon>Sporosarcina</taxon>
    </lineage>
</organism>
<name>A0ABM6JUJ4_SPOUR</name>
<feature type="transmembrane region" description="Helical" evidence="1">
    <location>
        <begin position="32"/>
        <end position="52"/>
    </location>
</feature>
<feature type="transmembrane region" description="Helical" evidence="1">
    <location>
        <begin position="83"/>
        <end position="103"/>
    </location>
</feature>
<accession>A0ABM6JUJ4</accession>
<protein>
    <submittedName>
        <fullName evidence="2">Uncharacterized protein</fullName>
    </submittedName>
</protein>
<keyword evidence="1" id="KW-1133">Transmembrane helix</keyword>
<keyword evidence="1" id="KW-0472">Membrane</keyword>
<dbReference type="Proteomes" id="UP000192486">
    <property type="component" value="Chromosome"/>
</dbReference>
<gene>
    <name evidence="2" type="ORF">SporoS204_06525</name>
</gene>
<evidence type="ECO:0000313" key="3">
    <source>
        <dbReference type="Proteomes" id="UP000192486"/>
    </source>
</evidence>
<keyword evidence="3" id="KW-1185">Reference proteome</keyword>
<feature type="transmembrane region" description="Helical" evidence="1">
    <location>
        <begin position="6"/>
        <end position="25"/>
    </location>
</feature>
<proteinExistence type="predicted"/>
<dbReference type="RefSeq" id="WP_029054956.1">
    <property type="nucleotide sequence ID" value="NZ_CP015108.1"/>
</dbReference>
<dbReference type="EMBL" id="CP015108">
    <property type="protein sequence ID" value="ARF13829.1"/>
    <property type="molecule type" value="Genomic_DNA"/>
</dbReference>